<accession>A0A9X2XTS1</accession>
<feature type="compositionally biased region" description="Gly residues" evidence="1">
    <location>
        <begin position="34"/>
        <end position="43"/>
    </location>
</feature>
<dbReference type="AlphaFoldDB" id="A0A9X2XTS1"/>
<organism evidence="2 3">
    <name type="scientific">Paraflavisolibacter caeni</name>
    <dbReference type="NCBI Taxonomy" id="2982496"/>
    <lineage>
        <taxon>Bacteria</taxon>
        <taxon>Pseudomonadati</taxon>
        <taxon>Bacteroidota</taxon>
        <taxon>Chitinophagia</taxon>
        <taxon>Chitinophagales</taxon>
        <taxon>Chitinophagaceae</taxon>
        <taxon>Paraflavisolibacter</taxon>
    </lineage>
</organism>
<gene>
    <name evidence="2" type="ORF">OCK74_04160</name>
</gene>
<evidence type="ECO:0008006" key="4">
    <source>
        <dbReference type="Google" id="ProtNLM"/>
    </source>
</evidence>
<dbReference type="PROSITE" id="PS51257">
    <property type="entry name" value="PROKAR_LIPOPROTEIN"/>
    <property type="match status" value="1"/>
</dbReference>
<evidence type="ECO:0000256" key="1">
    <source>
        <dbReference type="SAM" id="MobiDB-lite"/>
    </source>
</evidence>
<dbReference type="PANTHER" id="PTHR41339">
    <property type="entry name" value="LIPL48"/>
    <property type="match status" value="1"/>
</dbReference>
<comment type="caution">
    <text evidence="2">The sequence shown here is derived from an EMBL/GenBank/DDBJ whole genome shotgun (WGS) entry which is preliminary data.</text>
</comment>
<reference evidence="2" key="2">
    <citation type="submission" date="2023-04" db="EMBL/GenBank/DDBJ databases">
        <title>Paracnuella aquatica gen. nov., sp. nov., a member of the family Chitinophagaceae isolated from a hot spring.</title>
        <authorList>
            <person name="Wang C."/>
        </authorList>
    </citation>
    <scope>NUCLEOTIDE SEQUENCE</scope>
    <source>
        <strain evidence="2">LB-8</strain>
    </source>
</reference>
<feature type="region of interest" description="Disordered" evidence="1">
    <location>
        <begin position="24"/>
        <end position="44"/>
    </location>
</feature>
<keyword evidence="3" id="KW-1185">Reference proteome</keyword>
<dbReference type="Proteomes" id="UP001155483">
    <property type="component" value="Unassembled WGS sequence"/>
</dbReference>
<name>A0A9X2XTS1_9BACT</name>
<dbReference type="PANTHER" id="PTHR41339:SF1">
    <property type="entry name" value="SECRETED PROTEIN"/>
    <property type="match status" value="1"/>
</dbReference>
<dbReference type="RefSeq" id="WP_279295740.1">
    <property type="nucleotide sequence ID" value="NZ_JAOTIF010000002.1"/>
</dbReference>
<reference evidence="2" key="1">
    <citation type="submission" date="2022-09" db="EMBL/GenBank/DDBJ databases">
        <authorList>
            <person name="Yuan C."/>
            <person name="Ke Z."/>
        </authorList>
    </citation>
    <scope>NUCLEOTIDE SEQUENCE</scope>
    <source>
        <strain evidence="2">LB-8</strain>
    </source>
</reference>
<dbReference type="EMBL" id="JAOTIF010000002">
    <property type="protein sequence ID" value="MCU7548292.1"/>
    <property type="molecule type" value="Genomic_DNA"/>
</dbReference>
<evidence type="ECO:0000313" key="3">
    <source>
        <dbReference type="Proteomes" id="UP001155483"/>
    </source>
</evidence>
<proteinExistence type="predicted"/>
<evidence type="ECO:0000313" key="2">
    <source>
        <dbReference type="EMBL" id="MCU7548292.1"/>
    </source>
</evidence>
<sequence>MKKLLVLGLLTGILATGCRKIVEDAPPSNNNGSNNGGNNGGNTTGQTITLAGKIDKDTTLKANNSYILNGLVYITNNATITIEPGTTIKGQYTDPVGGLVITRGAKINAKGTATNPIVFTSASGTPRAGDWAGIVLLGKAKTNSSFNGQAGVGEIEGGVNDAAGNGLYGGTDDADSSGALQYVRIEYAGYAFLPDKEINSLTMGGVGNKTVLDHIQVSYAKDDAFEWFGGSVNAKYLIAFRTQDDDFDTDNGYRGNVQFGLVVRDSSVADISKSEAMESDNDANGSTNAPQTAAVFSNLTLIGPRATLGNKGSSNYLGAAVQIRRNSALSLYNSVILGWQTGILIDASKGRPTDLNIVDSTLRVRNNIIAGVETAIKYSASTTTPTGETDASMLTWFSTPFYGNTVLTTVDDAKFVNPFNYTSPDFAPFGTSSAATGAKFTDTKLAGMKQVTFRGAIAAAGEDANWWKGWTKF</sequence>
<protein>
    <recommendedName>
        <fullName evidence="4">T9SS C-terminal target domain-containing protein</fullName>
    </recommendedName>
</protein>